<comment type="catalytic activity">
    <reaction evidence="16">
        <text>epoxyqueuosine(34) in tRNA + AH2 = queuosine(34) in tRNA + A + H2O</text>
        <dbReference type="Rhea" id="RHEA:32159"/>
        <dbReference type="Rhea" id="RHEA-COMP:18571"/>
        <dbReference type="Rhea" id="RHEA-COMP:18582"/>
        <dbReference type="ChEBI" id="CHEBI:13193"/>
        <dbReference type="ChEBI" id="CHEBI:15377"/>
        <dbReference type="ChEBI" id="CHEBI:17499"/>
        <dbReference type="ChEBI" id="CHEBI:194431"/>
        <dbReference type="ChEBI" id="CHEBI:194443"/>
        <dbReference type="EC" id="1.17.99.6"/>
    </reaction>
</comment>
<dbReference type="STRING" id="679192.HMPREF9013_0696"/>
<dbReference type="Pfam" id="PF02677">
    <property type="entry name" value="QueH"/>
    <property type="match status" value="1"/>
</dbReference>
<evidence type="ECO:0000256" key="5">
    <source>
        <dbReference type="ARBA" id="ARBA00016895"/>
    </source>
</evidence>
<dbReference type="GO" id="GO:0051539">
    <property type="term" value="F:4 iron, 4 sulfur cluster binding"/>
    <property type="evidence" value="ECO:0007669"/>
    <property type="project" value="UniProtKB-KW"/>
</dbReference>
<comment type="pathway">
    <text evidence="2">tRNA modification; tRNA-queuosine biosynthesis.</text>
</comment>
<protein>
    <recommendedName>
        <fullName evidence="5">Epoxyqueuosine reductase QueH</fullName>
        <ecNumber evidence="4">1.17.99.6</ecNumber>
    </recommendedName>
    <alternativeName>
        <fullName evidence="15">Queuosine biosynthesis protein QueH</fullName>
    </alternativeName>
</protein>
<evidence type="ECO:0000256" key="2">
    <source>
        <dbReference type="ARBA" id="ARBA00004691"/>
    </source>
</evidence>
<evidence type="ECO:0000256" key="4">
    <source>
        <dbReference type="ARBA" id="ARBA00012622"/>
    </source>
</evidence>
<dbReference type="PANTHER" id="PTHR36701:SF1">
    <property type="entry name" value="EPOXYQUEUOSINE REDUCTASE QUEH"/>
    <property type="match status" value="1"/>
</dbReference>
<keyword evidence="8" id="KW-0479">Metal-binding</keyword>
<keyword evidence="12" id="KW-0411">Iron-sulfur</keyword>
<dbReference type="RefSeq" id="WP_006627104.1">
    <property type="nucleotide sequence ID" value="NZ_ADFR01000007.1"/>
</dbReference>
<dbReference type="OrthoDB" id="9801033at2"/>
<accession>D2MP03</accession>
<comment type="similarity">
    <text evidence="3">Belongs to the QueH family.</text>
</comment>
<keyword evidence="11" id="KW-0408">Iron</keyword>
<keyword evidence="6" id="KW-0004">4Fe-4S</keyword>
<keyword evidence="9" id="KW-0671">Queuosine biosynthesis</keyword>
<dbReference type="UniPathway" id="UPA00392"/>
<evidence type="ECO:0000256" key="8">
    <source>
        <dbReference type="ARBA" id="ARBA00022723"/>
    </source>
</evidence>
<dbReference type="InterPro" id="IPR003828">
    <property type="entry name" value="QueH"/>
</dbReference>
<organism evidence="17 18">
    <name type="scientific">Bulleidia extructa W1219</name>
    <dbReference type="NCBI Taxonomy" id="679192"/>
    <lineage>
        <taxon>Bacteria</taxon>
        <taxon>Bacillati</taxon>
        <taxon>Bacillota</taxon>
        <taxon>Erysipelotrichia</taxon>
        <taxon>Erysipelotrichales</taxon>
        <taxon>Erysipelotrichaceae</taxon>
        <taxon>Bulleidia</taxon>
    </lineage>
</organism>
<dbReference type="GO" id="GO:0008616">
    <property type="term" value="P:tRNA queuosine(34) biosynthetic process"/>
    <property type="evidence" value="ECO:0007669"/>
    <property type="project" value="UniProtKB-UniPathway"/>
</dbReference>
<evidence type="ECO:0000256" key="12">
    <source>
        <dbReference type="ARBA" id="ARBA00023014"/>
    </source>
</evidence>
<evidence type="ECO:0000256" key="14">
    <source>
        <dbReference type="ARBA" id="ARBA00023284"/>
    </source>
</evidence>
<evidence type="ECO:0000313" key="18">
    <source>
        <dbReference type="Proteomes" id="UP000005017"/>
    </source>
</evidence>
<dbReference type="eggNOG" id="COG1636">
    <property type="taxonomic scope" value="Bacteria"/>
</dbReference>
<evidence type="ECO:0000256" key="6">
    <source>
        <dbReference type="ARBA" id="ARBA00022485"/>
    </source>
</evidence>
<evidence type="ECO:0000256" key="16">
    <source>
        <dbReference type="ARBA" id="ARBA00047415"/>
    </source>
</evidence>
<evidence type="ECO:0000313" key="17">
    <source>
        <dbReference type="EMBL" id="EFC05772.1"/>
    </source>
</evidence>
<keyword evidence="14" id="KW-0676">Redox-active center</keyword>
<evidence type="ECO:0000256" key="9">
    <source>
        <dbReference type="ARBA" id="ARBA00022785"/>
    </source>
</evidence>
<dbReference type="EC" id="1.17.99.6" evidence="4"/>
<dbReference type="EMBL" id="ADFR01000007">
    <property type="protein sequence ID" value="EFC05772.1"/>
    <property type="molecule type" value="Genomic_DNA"/>
</dbReference>
<evidence type="ECO:0000256" key="15">
    <source>
        <dbReference type="ARBA" id="ARBA00031446"/>
    </source>
</evidence>
<evidence type="ECO:0000256" key="10">
    <source>
        <dbReference type="ARBA" id="ARBA00023002"/>
    </source>
</evidence>
<dbReference type="PANTHER" id="PTHR36701">
    <property type="entry name" value="EPOXYQUEUOSINE REDUCTASE QUEH"/>
    <property type="match status" value="1"/>
</dbReference>
<comment type="function">
    <text evidence="1">Catalyzes the conversion of epoxyqueuosine (oQ) to queuosine (Q), which is a hypermodified base found in the wobble positions of tRNA(Asp), tRNA(Asn), tRNA(His) and tRNA(Tyr).</text>
</comment>
<evidence type="ECO:0000256" key="13">
    <source>
        <dbReference type="ARBA" id="ARBA00023157"/>
    </source>
</evidence>
<keyword evidence="13" id="KW-1015">Disulfide bond</keyword>
<keyword evidence="10" id="KW-0560">Oxidoreductase</keyword>
<dbReference type="Proteomes" id="UP000005017">
    <property type="component" value="Unassembled WGS sequence"/>
</dbReference>
<sequence>MTEKEKKEYIEYIQGIRHSFKTNYYLESLKEIEKNETERPGYKPSLLLHVCCIVCACWPLEFLRNHFQVTILFNNSNIYPEEEYHKRFNEVKRYIHERYNDEIPIIELPYRQAEFIEKLRPRAADPEGWKRCFMCYEDRMGESYLYGEKNGFDYFTTVMTFSRQKNSQKINQIGASLQKRFSKTKYFFSDFKKADGAKKANELVQKYTIYRQDYCGCVYSYQEKLRKNQD</sequence>
<evidence type="ECO:0000256" key="7">
    <source>
        <dbReference type="ARBA" id="ARBA00022694"/>
    </source>
</evidence>
<comment type="caution">
    <text evidence="17">The sequence shown here is derived from an EMBL/GenBank/DDBJ whole genome shotgun (WGS) entry which is preliminary data.</text>
</comment>
<dbReference type="GO" id="GO:0052693">
    <property type="term" value="F:epoxyqueuosine reductase activity"/>
    <property type="evidence" value="ECO:0007669"/>
    <property type="project" value="UniProtKB-EC"/>
</dbReference>
<evidence type="ECO:0000256" key="1">
    <source>
        <dbReference type="ARBA" id="ARBA00002268"/>
    </source>
</evidence>
<evidence type="ECO:0000256" key="11">
    <source>
        <dbReference type="ARBA" id="ARBA00023004"/>
    </source>
</evidence>
<name>D2MP03_9FIRM</name>
<dbReference type="AlphaFoldDB" id="D2MP03"/>
<proteinExistence type="inferred from homology"/>
<dbReference type="GO" id="GO:0046872">
    <property type="term" value="F:metal ion binding"/>
    <property type="evidence" value="ECO:0007669"/>
    <property type="project" value="UniProtKB-KW"/>
</dbReference>
<keyword evidence="18" id="KW-1185">Reference proteome</keyword>
<reference evidence="18" key="1">
    <citation type="submission" date="2009-12" db="EMBL/GenBank/DDBJ databases">
        <title>Sequence of Clostridiales genomosp. BVAB3 str. UPII9-5.</title>
        <authorList>
            <person name="Madupu R."/>
            <person name="Durkin A.S."/>
            <person name="Torralba M."/>
            <person name="Methe B."/>
            <person name="Sutton G.G."/>
            <person name="Strausberg R.L."/>
            <person name="Nelson K.E."/>
        </authorList>
    </citation>
    <scope>NUCLEOTIDE SEQUENCE [LARGE SCALE GENOMIC DNA]</scope>
    <source>
        <strain evidence="18">W1219</strain>
    </source>
</reference>
<gene>
    <name evidence="17" type="ORF">HMPREF9013_0696</name>
</gene>
<evidence type="ECO:0000256" key="3">
    <source>
        <dbReference type="ARBA" id="ARBA00008207"/>
    </source>
</evidence>
<keyword evidence="7" id="KW-0819">tRNA processing</keyword>